<dbReference type="InterPro" id="IPR036627">
    <property type="entry name" value="CobW-likC_sf"/>
</dbReference>
<dbReference type="SUPFAM" id="SSF52540">
    <property type="entry name" value="P-loop containing nucleoside triphosphate hydrolases"/>
    <property type="match status" value="1"/>
</dbReference>
<dbReference type="AlphaFoldDB" id="A0A7T0C495"/>
<dbReference type="PANTHER" id="PTHR13748">
    <property type="entry name" value="COBW-RELATED"/>
    <property type="match status" value="1"/>
</dbReference>
<evidence type="ECO:0000256" key="1">
    <source>
        <dbReference type="ARBA" id="ARBA00022741"/>
    </source>
</evidence>
<dbReference type="GO" id="GO:0000166">
    <property type="term" value="F:nucleotide binding"/>
    <property type="evidence" value="ECO:0007669"/>
    <property type="project" value="UniProtKB-KW"/>
</dbReference>
<dbReference type="CDD" id="cd03112">
    <property type="entry name" value="CobW-like"/>
    <property type="match status" value="1"/>
</dbReference>
<dbReference type="Gene3D" id="3.30.1220.10">
    <property type="entry name" value="CobW-like, C-terminal domain"/>
    <property type="match status" value="1"/>
</dbReference>
<evidence type="ECO:0000259" key="7">
    <source>
        <dbReference type="SMART" id="SM00833"/>
    </source>
</evidence>
<dbReference type="Pfam" id="PF07683">
    <property type="entry name" value="CobW_C"/>
    <property type="match status" value="1"/>
</dbReference>
<dbReference type="GO" id="GO:0005737">
    <property type="term" value="C:cytoplasm"/>
    <property type="evidence" value="ECO:0007669"/>
    <property type="project" value="TreeGrafter"/>
</dbReference>
<dbReference type="EMBL" id="CP048620">
    <property type="protein sequence ID" value="QPJ66205.1"/>
    <property type="molecule type" value="Genomic_DNA"/>
</dbReference>
<evidence type="ECO:0000256" key="2">
    <source>
        <dbReference type="ARBA" id="ARBA00022801"/>
    </source>
</evidence>
<protein>
    <submittedName>
        <fullName evidence="8">GTP-binding protein</fullName>
    </submittedName>
</protein>
<dbReference type="InterPro" id="IPR011629">
    <property type="entry name" value="CobW-like_C"/>
</dbReference>
<feature type="domain" description="CobW C-terminal" evidence="7">
    <location>
        <begin position="234"/>
        <end position="327"/>
    </location>
</feature>
<name>A0A7T0C495_9BACT</name>
<organism evidence="8 9">
    <name type="scientific">Candidatus Nitrohelix vancouverensis</name>
    <dbReference type="NCBI Taxonomy" id="2705534"/>
    <lineage>
        <taxon>Bacteria</taxon>
        <taxon>Pseudomonadati</taxon>
        <taxon>Nitrospinota/Tectimicrobiota group</taxon>
        <taxon>Nitrospinota</taxon>
        <taxon>Nitrospinia</taxon>
        <taxon>Nitrospinales</taxon>
        <taxon>Nitrospinaceae</taxon>
        <taxon>Candidatus Nitrohelix</taxon>
    </lineage>
</organism>
<evidence type="ECO:0000256" key="6">
    <source>
        <dbReference type="ARBA" id="ARBA00049117"/>
    </source>
</evidence>
<dbReference type="Gene3D" id="3.40.50.300">
    <property type="entry name" value="P-loop containing nucleotide triphosphate hydrolases"/>
    <property type="match status" value="1"/>
</dbReference>
<evidence type="ECO:0000313" key="8">
    <source>
        <dbReference type="EMBL" id="QPJ66205.1"/>
    </source>
</evidence>
<keyword evidence="2" id="KW-0378">Hydrolase</keyword>
<evidence type="ECO:0000256" key="5">
    <source>
        <dbReference type="ARBA" id="ARBA00045658"/>
    </source>
</evidence>
<dbReference type="InterPro" id="IPR051316">
    <property type="entry name" value="Zinc-reg_GTPase_activator"/>
</dbReference>
<dbReference type="SUPFAM" id="SSF90002">
    <property type="entry name" value="Hypothetical protein YjiA, C-terminal domain"/>
    <property type="match status" value="1"/>
</dbReference>
<dbReference type="InterPro" id="IPR003495">
    <property type="entry name" value="CobW/HypB/UreG_nucleotide-bd"/>
</dbReference>
<comment type="similarity">
    <text evidence="4">Belongs to the SIMIBI class G3E GTPase family. ZNG1 subfamily.</text>
</comment>
<dbReference type="Pfam" id="PF02492">
    <property type="entry name" value="cobW"/>
    <property type="match status" value="1"/>
</dbReference>
<dbReference type="InterPro" id="IPR027417">
    <property type="entry name" value="P-loop_NTPase"/>
</dbReference>
<gene>
    <name evidence="8" type="ORF">G3M78_12695</name>
</gene>
<keyword evidence="3" id="KW-0143">Chaperone</keyword>
<keyword evidence="1" id="KW-0547">Nucleotide-binding</keyword>
<sequence length="328" mass="36455">MNSGKKEIPVTLLTGFLGAGKTTLLNRILKENHGKRIAVIENEFGDVNIDRNLVIGEEEDIFEMSNGCICCSVKGDFLKTLNNLIGSGKSFDHIIIESSGLASAGPIVQAFLIEDELDHALQLDGIVAMIDSPNIAHQLEEFEVAGEQVAFAHRILLNKIDLTDAETIQSARKLLQEINPDAVYHETRDAVADIDFILNIGGFRLKSDDRWNESSSIPHQHGEEAHSHSHDADINSVSLQLTGFLKPSKLNEWLQLALINDGLQIIRAKGILNVEGQDKRVIFQSVYMAFDELEGRPWEDEERLNHMVFIGKNLDKQIIEAGVRGCIE</sequence>
<evidence type="ECO:0000313" key="9">
    <source>
        <dbReference type="Proteomes" id="UP000594464"/>
    </source>
</evidence>
<proteinExistence type="inferred from homology"/>
<dbReference type="SMART" id="SM00833">
    <property type="entry name" value="CobW_C"/>
    <property type="match status" value="1"/>
</dbReference>
<comment type="function">
    <text evidence="5">Zinc chaperone that directly transfers zinc cofactor to target proteins, thereby activating them. Zinc is transferred from the CXCC motif in the GTPase domain to the zinc binding site in target proteins in a process requiring GTP hydrolysis.</text>
</comment>
<dbReference type="GO" id="GO:0016787">
    <property type="term" value="F:hydrolase activity"/>
    <property type="evidence" value="ECO:0007669"/>
    <property type="project" value="UniProtKB-KW"/>
</dbReference>
<evidence type="ECO:0000256" key="3">
    <source>
        <dbReference type="ARBA" id="ARBA00023186"/>
    </source>
</evidence>
<dbReference type="KEGG" id="nva:G3M78_12695"/>
<evidence type="ECO:0000256" key="4">
    <source>
        <dbReference type="ARBA" id="ARBA00034320"/>
    </source>
</evidence>
<dbReference type="PANTHER" id="PTHR13748:SF62">
    <property type="entry name" value="COBW DOMAIN-CONTAINING PROTEIN"/>
    <property type="match status" value="1"/>
</dbReference>
<accession>A0A7T0C495</accession>
<dbReference type="Proteomes" id="UP000594464">
    <property type="component" value="Chromosome"/>
</dbReference>
<comment type="catalytic activity">
    <reaction evidence="6">
        <text>GTP + H2O = GDP + phosphate + H(+)</text>
        <dbReference type="Rhea" id="RHEA:19669"/>
        <dbReference type="ChEBI" id="CHEBI:15377"/>
        <dbReference type="ChEBI" id="CHEBI:15378"/>
        <dbReference type="ChEBI" id="CHEBI:37565"/>
        <dbReference type="ChEBI" id="CHEBI:43474"/>
        <dbReference type="ChEBI" id="CHEBI:58189"/>
    </reaction>
    <physiologicalReaction direction="left-to-right" evidence="6">
        <dbReference type="Rhea" id="RHEA:19670"/>
    </physiologicalReaction>
</comment>
<reference evidence="9" key="1">
    <citation type="submission" date="2020-02" db="EMBL/GenBank/DDBJ databases">
        <title>Genomic and physiological characterization of two novel Nitrospinaceae genera.</title>
        <authorList>
            <person name="Mueller A.J."/>
            <person name="Jung M.-Y."/>
            <person name="Strachan C.R."/>
            <person name="Herbold C.W."/>
            <person name="Kirkegaard R.H."/>
            <person name="Daims H."/>
        </authorList>
    </citation>
    <scope>NUCLEOTIDE SEQUENCE [LARGE SCALE GENOMIC DNA]</scope>
</reference>